<dbReference type="OrthoDB" id="9810880at2"/>
<dbReference type="STRING" id="619805.SAMN05660477_02567"/>
<evidence type="ECO:0000313" key="5">
    <source>
        <dbReference type="Proteomes" id="UP000191112"/>
    </source>
</evidence>
<evidence type="ECO:0000313" key="4">
    <source>
        <dbReference type="EMBL" id="SKC03806.1"/>
    </source>
</evidence>
<proteinExistence type="predicted"/>
<accession>A0A1T5G5W7</accession>
<dbReference type="GO" id="GO:0008902">
    <property type="term" value="F:hydroxymethylpyrimidine kinase activity"/>
    <property type="evidence" value="ECO:0007669"/>
    <property type="project" value="UniProtKB-EC"/>
</dbReference>
<keyword evidence="4" id="KW-0418">Kinase</keyword>
<dbReference type="EC" id="2.7.1.49" evidence="2"/>
<evidence type="ECO:0000256" key="2">
    <source>
        <dbReference type="ARBA" id="ARBA00012135"/>
    </source>
</evidence>
<name>A0A1T5G5W7_9FLAO</name>
<protein>
    <recommendedName>
        <fullName evidence="2">hydroxymethylpyrimidine kinase</fullName>
        <ecNumber evidence="2">2.7.1.49</ecNumber>
    </recommendedName>
</protein>
<dbReference type="RefSeq" id="WP_079667760.1">
    <property type="nucleotide sequence ID" value="NZ_FUYZ01000010.1"/>
</dbReference>
<dbReference type="GO" id="GO:0008972">
    <property type="term" value="F:phosphomethylpyrimidine kinase activity"/>
    <property type="evidence" value="ECO:0007669"/>
    <property type="project" value="InterPro"/>
</dbReference>
<dbReference type="PANTHER" id="PTHR20858">
    <property type="entry name" value="PHOSPHOMETHYLPYRIMIDINE KINASE"/>
    <property type="match status" value="1"/>
</dbReference>
<dbReference type="GO" id="GO:0005829">
    <property type="term" value="C:cytosol"/>
    <property type="evidence" value="ECO:0007669"/>
    <property type="project" value="TreeGrafter"/>
</dbReference>
<gene>
    <name evidence="4" type="ORF">SAMN05660477_02567</name>
</gene>
<dbReference type="InterPro" id="IPR029056">
    <property type="entry name" value="Ribokinase-like"/>
</dbReference>
<dbReference type="GO" id="GO:0009228">
    <property type="term" value="P:thiamine biosynthetic process"/>
    <property type="evidence" value="ECO:0007669"/>
    <property type="project" value="InterPro"/>
</dbReference>
<keyword evidence="4" id="KW-0808">Transferase</keyword>
<comment type="pathway">
    <text evidence="1">Cofactor biosynthesis; thiamine diphosphate biosynthesis.</text>
</comment>
<keyword evidence="5" id="KW-1185">Reference proteome</keyword>
<dbReference type="InterPro" id="IPR013749">
    <property type="entry name" value="PM/HMP-P_kinase-1"/>
</dbReference>
<dbReference type="SUPFAM" id="SSF53613">
    <property type="entry name" value="Ribokinase-like"/>
    <property type="match status" value="1"/>
</dbReference>
<dbReference type="EMBL" id="FUYZ01000010">
    <property type="protein sequence ID" value="SKC03806.1"/>
    <property type="molecule type" value="Genomic_DNA"/>
</dbReference>
<dbReference type="InterPro" id="IPR004399">
    <property type="entry name" value="HMP/HMP-P_kinase_dom"/>
</dbReference>
<evidence type="ECO:0000259" key="3">
    <source>
        <dbReference type="Pfam" id="PF08543"/>
    </source>
</evidence>
<reference evidence="4 5" key="1">
    <citation type="submission" date="2017-02" db="EMBL/GenBank/DDBJ databases">
        <authorList>
            <person name="Peterson S.W."/>
        </authorList>
    </citation>
    <scope>NUCLEOTIDE SEQUENCE [LARGE SCALE GENOMIC DNA]</scope>
    <source>
        <strain evidence="4 5">DSM 22323</strain>
    </source>
</reference>
<dbReference type="PANTHER" id="PTHR20858:SF17">
    <property type="entry name" value="HYDROXYMETHYLPYRIMIDINE_PHOSPHOMETHYLPYRIMIDINE KINASE THI20-RELATED"/>
    <property type="match status" value="1"/>
</dbReference>
<feature type="domain" description="Pyridoxamine kinase/Phosphomethylpyrimidine kinase" evidence="3">
    <location>
        <begin position="15"/>
        <end position="242"/>
    </location>
</feature>
<evidence type="ECO:0000256" key="1">
    <source>
        <dbReference type="ARBA" id="ARBA00004948"/>
    </source>
</evidence>
<dbReference type="Gene3D" id="3.40.1190.20">
    <property type="match status" value="1"/>
</dbReference>
<dbReference type="CDD" id="cd01169">
    <property type="entry name" value="HMPP_kinase"/>
    <property type="match status" value="1"/>
</dbReference>
<dbReference type="Proteomes" id="UP000191112">
    <property type="component" value="Unassembled WGS sequence"/>
</dbReference>
<dbReference type="Pfam" id="PF08543">
    <property type="entry name" value="Phos_pyr_kin"/>
    <property type="match status" value="1"/>
</dbReference>
<dbReference type="AlphaFoldDB" id="A0A1T5G5W7"/>
<sequence>MYSERPFVLSIAGFDPCGGAGTLADIKTFEQHQVQGLAVMTANTLQTENHVFSVDWIAIEDVLKSIKTLLDFYPIKAVKIGIVPNSEYLKSIVEVLKMSNSKPIIVWDTVLKSSSGKTFFNENDIQNVKEILPHLDLITPNFLEFEYLKSMNILNENKKMLCNVLLKGGHRKNEEGLDTLFTENEIFDIKPKAEKVFQKHGSGCVLSSAIVANLALGKTMKQACTEAKNYMENYLNSSPNLLGHHAKF</sequence>
<organism evidence="4 5">
    <name type="scientific">Soonwooa buanensis</name>
    <dbReference type="NCBI Taxonomy" id="619805"/>
    <lineage>
        <taxon>Bacteria</taxon>
        <taxon>Pseudomonadati</taxon>
        <taxon>Bacteroidota</taxon>
        <taxon>Flavobacteriia</taxon>
        <taxon>Flavobacteriales</taxon>
        <taxon>Weeksellaceae</taxon>
        <taxon>Chryseobacterium group</taxon>
        <taxon>Soonwooa</taxon>
    </lineage>
</organism>